<dbReference type="RefSeq" id="WP_134198515.1">
    <property type="nucleotide sequence ID" value="NZ_SOQZ01000001.1"/>
</dbReference>
<feature type="chain" id="PRO_5046092628" evidence="2">
    <location>
        <begin position="20"/>
        <end position="557"/>
    </location>
</feature>
<keyword evidence="5" id="KW-1185">Reference proteome</keyword>
<evidence type="ECO:0000256" key="2">
    <source>
        <dbReference type="SAM" id="SignalP"/>
    </source>
</evidence>
<accession>A0ABY2G9A5</accession>
<organism evidence="4 5">
    <name type="scientific">Meridianimaribacter flavus</name>
    <dbReference type="NCBI Taxonomy" id="571115"/>
    <lineage>
        <taxon>Bacteria</taxon>
        <taxon>Pseudomonadati</taxon>
        <taxon>Bacteroidota</taxon>
        <taxon>Flavobacteriia</taxon>
        <taxon>Flavobacteriales</taxon>
        <taxon>Flavobacteriaceae</taxon>
        <taxon>Meridianimaribacter</taxon>
    </lineage>
</organism>
<evidence type="ECO:0000313" key="4">
    <source>
        <dbReference type="EMBL" id="TDY13848.1"/>
    </source>
</evidence>
<feature type="domain" description="Secretion system C-terminal sorting" evidence="3">
    <location>
        <begin position="487"/>
        <end position="556"/>
    </location>
</feature>
<evidence type="ECO:0000313" key="5">
    <source>
        <dbReference type="Proteomes" id="UP000294930"/>
    </source>
</evidence>
<sequence length="557" mass="59231">MKNIYFLLLPLLMSAYSFGQTVIYTQDFETLDTGYTASSTEGSGGTDVFNRVNPNIGGNSSYIWAVEDTNVTPATITLNQIDVTGYSDFTFSIDMLTRHYNDWDDSDTFSITYSLDGGSTQNLLWVRNAGGTFNQAASLDTDFDGIGDCGSGILPALTTGTSGCTVTENTFATFSSSTITLSGNSTLDIVLSFNGFTSADEGIYLDNISVSANSSACSASLSAKTPVCDNITVGTDTYSTTFDFLNGTETDAFTVAVSAGSASVSTISADGLITVTGINEGTDVTITLTNENCTLTQTTVSPTCEPAITSCFDISNGAEKFEMFTVATNSDNDVWTESSGTYNMNGYCGGGCEEVVNTWLLFGPLDLTSVSDLALKFNAQENFGDTPLAINYTAAYSGCPDTTSWSSLQTITESDEGDVEIDLSALTGTAVFIGIQYYDDGVDGYSNWDLSNVELTTYNNCPVLGARPTSDCPTLSIVDSEQREFSIFPNPTSTGFVNIVSAHSEAISVNVYDMLGKQVINETIANNRLNVSTLNAGVYIMKISQGNTTTTQKIVIK</sequence>
<dbReference type="EMBL" id="SOQZ01000001">
    <property type="protein sequence ID" value="TDY13848.1"/>
    <property type="molecule type" value="Genomic_DNA"/>
</dbReference>
<protein>
    <submittedName>
        <fullName evidence="4">Secreted protein (Por secretion system target)</fullName>
    </submittedName>
</protein>
<proteinExistence type="predicted"/>
<name>A0ABY2G9A5_9FLAO</name>
<feature type="signal peptide" evidence="2">
    <location>
        <begin position="1"/>
        <end position="19"/>
    </location>
</feature>
<dbReference type="Proteomes" id="UP000294930">
    <property type="component" value="Unassembled WGS sequence"/>
</dbReference>
<comment type="caution">
    <text evidence="4">The sequence shown here is derived from an EMBL/GenBank/DDBJ whole genome shotgun (WGS) entry which is preliminary data.</text>
</comment>
<keyword evidence="1 2" id="KW-0732">Signal</keyword>
<evidence type="ECO:0000259" key="3">
    <source>
        <dbReference type="Pfam" id="PF18962"/>
    </source>
</evidence>
<reference evidence="4 5" key="1">
    <citation type="submission" date="2019-03" db="EMBL/GenBank/DDBJ databases">
        <title>Genomic Encyclopedia of Type Strains, Phase III (KMG-III): the genomes of soil and plant-associated and newly described type strains.</title>
        <authorList>
            <person name="Whitman W."/>
        </authorList>
    </citation>
    <scope>NUCLEOTIDE SEQUENCE [LARGE SCALE GENOMIC DNA]</scope>
    <source>
        <strain evidence="4 5">CGMCC 1.10957</strain>
    </source>
</reference>
<dbReference type="NCBIfam" id="TIGR04183">
    <property type="entry name" value="Por_Secre_tail"/>
    <property type="match status" value="1"/>
</dbReference>
<dbReference type="Pfam" id="PF18962">
    <property type="entry name" value="Por_Secre_tail"/>
    <property type="match status" value="1"/>
</dbReference>
<gene>
    <name evidence="4" type="ORF">A8975_0444</name>
</gene>
<dbReference type="InterPro" id="IPR026444">
    <property type="entry name" value="Secre_tail"/>
</dbReference>
<evidence type="ECO:0000256" key="1">
    <source>
        <dbReference type="ARBA" id="ARBA00022729"/>
    </source>
</evidence>